<accession>A0A7T5R2H3</accession>
<dbReference type="EMBL" id="CP066681">
    <property type="protein sequence ID" value="QQG36353.1"/>
    <property type="molecule type" value="Genomic_DNA"/>
</dbReference>
<evidence type="ECO:0000313" key="1">
    <source>
        <dbReference type="EMBL" id="QQG36353.1"/>
    </source>
</evidence>
<reference evidence="1 2" key="1">
    <citation type="submission" date="2020-07" db="EMBL/GenBank/DDBJ databases">
        <title>Huge and variable diversity of episymbiotic CPR bacteria and DPANN archaea in groundwater ecosystems.</title>
        <authorList>
            <person name="He C.Y."/>
            <person name="Keren R."/>
            <person name="Whittaker M."/>
            <person name="Farag I.F."/>
            <person name="Doudna J."/>
            <person name="Cate J.H.D."/>
            <person name="Banfield J.F."/>
        </authorList>
    </citation>
    <scope>NUCLEOTIDE SEQUENCE [LARGE SCALE GENOMIC DNA]</scope>
    <source>
        <strain evidence="1">NC_groundwater_70_Ag_B-0.1um_54_66</strain>
    </source>
</reference>
<evidence type="ECO:0000313" key="2">
    <source>
        <dbReference type="Proteomes" id="UP000595362"/>
    </source>
</evidence>
<organism evidence="1 2">
    <name type="scientific">Micavibrio aeruginosavorus</name>
    <dbReference type="NCBI Taxonomy" id="349221"/>
    <lineage>
        <taxon>Bacteria</taxon>
        <taxon>Pseudomonadati</taxon>
        <taxon>Bdellovibrionota</taxon>
        <taxon>Bdellovibrionia</taxon>
        <taxon>Bdellovibrionales</taxon>
        <taxon>Pseudobdellovibrionaceae</taxon>
        <taxon>Micavibrio</taxon>
    </lineage>
</organism>
<gene>
    <name evidence="1" type="ORF">HYS17_00745</name>
</gene>
<name>A0A7T5R2H3_9BACT</name>
<dbReference type="AlphaFoldDB" id="A0A7T5R2H3"/>
<proteinExistence type="predicted"/>
<dbReference type="Proteomes" id="UP000595362">
    <property type="component" value="Chromosome"/>
</dbReference>
<protein>
    <submittedName>
        <fullName evidence="1">Uncharacterized protein</fullName>
    </submittedName>
</protein>
<sequence length="236" mass="27616">MLAYGCDDVDQFIDKVLKAFPDAALIQAKRSDGYKSKKRRQISCFMDSDENVLIGIGCNQEKINHMLQSSTINENIFPFWFSFGRHSDDQKGDLTGKIIIERYGAKEANLKYQVINHREWKLSTQFQTEDDFAQKSMKKLLSILDDHFCHDRQIINIQNGKLIEKHFKRPFEIASYSINFRDWCLEKSDRYLSIGYEGPKTKPYGDRGFSVGDEEVFYGFRPLTLKRSIFIRFMSD</sequence>